<evidence type="ECO:0000313" key="2">
    <source>
        <dbReference type="EMBL" id="KAF2803822.1"/>
    </source>
</evidence>
<dbReference type="RefSeq" id="XP_033570786.1">
    <property type="nucleotide sequence ID" value="XM_033721129.1"/>
</dbReference>
<reference evidence="2 4" key="1">
    <citation type="journal article" date="2020" name="Stud. Mycol.">
        <title>101 Dothideomycetes genomes: a test case for predicting lifestyles and emergence of pathogens.</title>
        <authorList>
            <person name="Haridas S."/>
            <person name="Albert R."/>
            <person name="Binder M."/>
            <person name="Bloem J."/>
            <person name="Labutti K."/>
            <person name="Salamov A."/>
            <person name="Andreopoulos B."/>
            <person name="Baker S."/>
            <person name="Barry K."/>
            <person name="Bills G."/>
            <person name="Bluhm B."/>
            <person name="Cannon C."/>
            <person name="Castanera R."/>
            <person name="Culley D."/>
            <person name="Daum C."/>
            <person name="Ezra D."/>
            <person name="Gonzalez J."/>
            <person name="Henrissat B."/>
            <person name="Kuo A."/>
            <person name="Liang C."/>
            <person name="Lipzen A."/>
            <person name="Lutzoni F."/>
            <person name="Magnuson J."/>
            <person name="Mondo S."/>
            <person name="Nolan M."/>
            <person name="Ohm R."/>
            <person name="Pangilinan J."/>
            <person name="Park H.-J."/>
            <person name="Ramirez L."/>
            <person name="Alfaro M."/>
            <person name="Sun H."/>
            <person name="Tritt A."/>
            <person name="Yoshinaga Y."/>
            <person name="Zwiers L.-H."/>
            <person name="Turgeon B."/>
            <person name="Goodwin S."/>
            <person name="Spatafora J."/>
            <person name="Crous P."/>
            <person name="Grigoriev I."/>
        </authorList>
    </citation>
    <scope>NUCLEOTIDE SEQUENCE</scope>
    <source>
        <strain evidence="2 4">CBS 304.34</strain>
    </source>
</reference>
<dbReference type="EMBL" id="MU003716">
    <property type="protein sequence ID" value="KAF2803822.1"/>
    <property type="molecule type" value="Genomic_DNA"/>
</dbReference>
<proteinExistence type="predicted"/>
<evidence type="ECO:0000256" key="1">
    <source>
        <dbReference type="SAM" id="MobiDB-lite"/>
    </source>
</evidence>
<protein>
    <submittedName>
        <fullName evidence="2 4">Uncharacterized protein</fullName>
    </submittedName>
</protein>
<dbReference type="AlphaFoldDB" id="A0A6A6Y4V7"/>
<reference evidence="4" key="2">
    <citation type="submission" date="2020-04" db="EMBL/GenBank/DDBJ databases">
        <authorList>
            <consortium name="NCBI Genome Project"/>
        </authorList>
    </citation>
    <scope>NUCLEOTIDE SEQUENCE</scope>
    <source>
        <strain evidence="4">CBS 304.34</strain>
    </source>
</reference>
<sequence length="150" mass="16332">MDLPPSATSTTPSDSAPTSTPAPQVTEGALVCNPTRWKCTDGDIQESYIDKTIALWKKDINKKLQVLSPDPKHGRAFMSYTDGYSNAMYVFNANWTEGCTAEPSHDVYGGDFDNILKSLWKDCTGNGGAGGTWTEGCASYGFEPYCEGYF</sequence>
<dbReference type="Proteomes" id="UP000504636">
    <property type="component" value="Unplaced"/>
</dbReference>
<reference evidence="4" key="3">
    <citation type="submission" date="2025-04" db="UniProtKB">
        <authorList>
            <consortium name="RefSeq"/>
        </authorList>
    </citation>
    <scope>IDENTIFICATION</scope>
    <source>
        <strain evidence="4">CBS 304.34</strain>
    </source>
</reference>
<keyword evidence="3" id="KW-1185">Reference proteome</keyword>
<evidence type="ECO:0000313" key="4">
    <source>
        <dbReference type="RefSeq" id="XP_033570786.1"/>
    </source>
</evidence>
<organism evidence="2">
    <name type="scientific">Mytilinidion resinicola</name>
    <dbReference type="NCBI Taxonomy" id="574789"/>
    <lineage>
        <taxon>Eukaryota</taxon>
        <taxon>Fungi</taxon>
        <taxon>Dikarya</taxon>
        <taxon>Ascomycota</taxon>
        <taxon>Pezizomycotina</taxon>
        <taxon>Dothideomycetes</taxon>
        <taxon>Pleosporomycetidae</taxon>
        <taxon>Mytilinidiales</taxon>
        <taxon>Mytilinidiaceae</taxon>
        <taxon>Mytilinidion</taxon>
    </lineage>
</organism>
<dbReference type="GeneID" id="54462022"/>
<feature type="compositionally biased region" description="Low complexity" evidence="1">
    <location>
        <begin position="1"/>
        <end position="23"/>
    </location>
</feature>
<name>A0A6A6Y4V7_9PEZI</name>
<evidence type="ECO:0000313" key="3">
    <source>
        <dbReference type="Proteomes" id="UP000504636"/>
    </source>
</evidence>
<feature type="region of interest" description="Disordered" evidence="1">
    <location>
        <begin position="1"/>
        <end position="26"/>
    </location>
</feature>
<gene>
    <name evidence="2 4" type="ORF">BDZ99DRAFT_467937</name>
</gene>
<accession>A0A6A6Y4V7</accession>